<evidence type="ECO:0000313" key="2">
    <source>
        <dbReference type="Proteomes" id="UP000298471"/>
    </source>
</evidence>
<name>A0A4Z0Q1A9_9BACT</name>
<sequence length="194" mass="21791">MKFSNRFPTSLPVTLITIGFLIISCQSDNKTNDITHALSQKIALNKYATINTPKHWQIIPSTYDTIISNTDTTYNVRAEGVNNCMLFSRTSRQTFTNINRTAASSIVTLDTRTRNTLRLLSITIDTLNNYIAMRCLGSADGSQRLYYIENISFVKNRVATDLTIYSPNTAQYRDTIGSMMATLASNDELVSLHQ</sequence>
<dbReference type="Proteomes" id="UP000298471">
    <property type="component" value="Unassembled WGS sequence"/>
</dbReference>
<comment type="caution">
    <text evidence="1">The sequence shown here is derived from an EMBL/GenBank/DDBJ whole genome shotgun (WGS) entry which is preliminary data.</text>
</comment>
<protein>
    <submittedName>
        <fullName evidence="1">Uncharacterized protein</fullName>
    </submittedName>
</protein>
<organism evidence="1 2">
    <name type="scientific">Hymenobacter metallicola</name>
    <dbReference type="NCBI Taxonomy" id="2563114"/>
    <lineage>
        <taxon>Bacteria</taxon>
        <taxon>Pseudomonadati</taxon>
        <taxon>Bacteroidota</taxon>
        <taxon>Cytophagia</taxon>
        <taxon>Cytophagales</taxon>
        <taxon>Hymenobacteraceae</taxon>
        <taxon>Hymenobacter</taxon>
    </lineage>
</organism>
<dbReference type="AlphaFoldDB" id="A0A4Z0Q1A9"/>
<dbReference type="EMBL" id="SRMB01000005">
    <property type="protein sequence ID" value="TGE22953.1"/>
    <property type="molecule type" value="Genomic_DNA"/>
</dbReference>
<accession>A0A4Z0Q1A9</accession>
<gene>
    <name evidence="1" type="ORF">E5K02_21560</name>
</gene>
<evidence type="ECO:0000313" key="1">
    <source>
        <dbReference type="EMBL" id="TGE22953.1"/>
    </source>
</evidence>
<keyword evidence="2" id="KW-1185">Reference proteome</keyword>
<proteinExistence type="predicted"/>
<reference evidence="1 2" key="1">
    <citation type="submission" date="2019-04" db="EMBL/GenBank/DDBJ databases">
        <authorList>
            <person name="Feng G."/>
            <person name="Zhang J."/>
            <person name="Zhu H."/>
        </authorList>
    </citation>
    <scope>NUCLEOTIDE SEQUENCE [LARGE SCALE GENOMIC DNA]</scope>
    <source>
        <strain evidence="1 2">9PBR-1</strain>
    </source>
</reference>
<dbReference type="PROSITE" id="PS51257">
    <property type="entry name" value="PROKAR_LIPOPROTEIN"/>
    <property type="match status" value="1"/>
</dbReference>